<dbReference type="PANTHER" id="PTHR46177">
    <property type="entry name" value="INTEGRASE CATALYTIC DOMAIN-CONTAINING PROTEIN"/>
    <property type="match status" value="1"/>
</dbReference>
<dbReference type="Pfam" id="PF24764">
    <property type="entry name" value="rva_4"/>
    <property type="match status" value="1"/>
</dbReference>
<organism evidence="3 4">
    <name type="scientific">Pholiota conissans</name>
    <dbReference type="NCBI Taxonomy" id="109636"/>
    <lineage>
        <taxon>Eukaryota</taxon>
        <taxon>Fungi</taxon>
        <taxon>Dikarya</taxon>
        <taxon>Basidiomycota</taxon>
        <taxon>Agaricomycotina</taxon>
        <taxon>Agaricomycetes</taxon>
        <taxon>Agaricomycetidae</taxon>
        <taxon>Agaricales</taxon>
        <taxon>Agaricineae</taxon>
        <taxon>Strophariaceae</taxon>
        <taxon>Pholiota</taxon>
    </lineage>
</organism>
<keyword evidence="4" id="KW-1185">Reference proteome</keyword>
<protein>
    <recommendedName>
        <fullName evidence="2">Integrase core domain-containing protein</fullName>
    </recommendedName>
</protein>
<feature type="region of interest" description="Disordered" evidence="1">
    <location>
        <begin position="446"/>
        <end position="476"/>
    </location>
</feature>
<evidence type="ECO:0000313" key="4">
    <source>
        <dbReference type="Proteomes" id="UP000807469"/>
    </source>
</evidence>
<sequence length="476" mass="55834">MPNQHKPLPPEDDIKESFKFYYGLGINDKKIALHMRDHYDTERYGLSVRSVKRLRDKWELKSTRQQKHTLESIGEAIQDIRRQYPSRGADMIRRDLLVKLNMRVPRPLIQRYLHETEPHAVQARKQRRFKRRRFYAAGVNDVWAQDQHDKWGPRFGLWLHNNIDPFIGFNNWLKVWWTNKNPRLITRYFLNTVREFGAIPVTTQSDPGSENYGVANVQTVIRQTLDPSLKGTLQHRWMRKKNNVKSEANWSVFRRDFAPGYEDLFESGVVAGYYDVDNPLENLVFRWLAIPWIQSELDKWVLVRNRTAPRADTKKVLPHGIPELMRVKPELYDAMDFKIPVPLNLIDELEQVYAPPDHPVFQLTPPEFHEHASAFYARMGSPVVTFDTFWNVYRQMLQSFQVEVANANPEQPLTSIVSLHFNRMEQIENEPLPLLPGMKDYRMGGIEQNGEGADAEEMYASFTEESSESDVPDLEE</sequence>
<feature type="non-terminal residue" evidence="3">
    <location>
        <position position="476"/>
    </location>
</feature>
<dbReference type="OrthoDB" id="5946233at2759"/>
<dbReference type="InterPro" id="IPR058913">
    <property type="entry name" value="Integrase_dom_put"/>
</dbReference>
<dbReference type="EMBL" id="MU155262">
    <property type="protein sequence ID" value="KAF9477408.1"/>
    <property type="molecule type" value="Genomic_DNA"/>
</dbReference>
<dbReference type="Proteomes" id="UP000807469">
    <property type="component" value="Unassembled WGS sequence"/>
</dbReference>
<dbReference type="PANTHER" id="PTHR46177:SF1">
    <property type="entry name" value="INTEGRASE CATALYTIC DOMAIN-CONTAINING PROTEIN"/>
    <property type="match status" value="1"/>
</dbReference>
<evidence type="ECO:0000256" key="1">
    <source>
        <dbReference type="SAM" id="MobiDB-lite"/>
    </source>
</evidence>
<dbReference type="AlphaFoldDB" id="A0A9P5YX50"/>
<evidence type="ECO:0000259" key="2">
    <source>
        <dbReference type="Pfam" id="PF24764"/>
    </source>
</evidence>
<comment type="caution">
    <text evidence="3">The sequence shown here is derived from an EMBL/GenBank/DDBJ whole genome shotgun (WGS) entry which is preliminary data.</text>
</comment>
<feature type="domain" description="Integrase core" evidence="2">
    <location>
        <begin position="137"/>
        <end position="313"/>
    </location>
</feature>
<feature type="compositionally biased region" description="Acidic residues" evidence="1">
    <location>
        <begin position="465"/>
        <end position="476"/>
    </location>
</feature>
<name>A0A9P5YX50_9AGAR</name>
<evidence type="ECO:0000313" key="3">
    <source>
        <dbReference type="EMBL" id="KAF9477408.1"/>
    </source>
</evidence>
<gene>
    <name evidence="3" type="ORF">BDN70DRAFT_837919</name>
</gene>
<reference evidence="3" key="1">
    <citation type="submission" date="2020-11" db="EMBL/GenBank/DDBJ databases">
        <authorList>
            <consortium name="DOE Joint Genome Institute"/>
            <person name="Ahrendt S."/>
            <person name="Riley R."/>
            <person name="Andreopoulos W."/>
            <person name="Labutti K."/>
            <person name="Pangilinan J."/>
            <person name="Ruiz-Duenas F.J."/>
            <person name="Barrasa J.M."/>
            <person name="Sanchez-Garcia M."/>
            <person name="Camarero S."/>
            <person name="Miyauchi S."/>
            <person name="Serrano A."/>
            <person name="Linde D."/>
            <person name="Babiker R."/>
            <person name="Drula E."/>
            <person name="Ayuso-Fernandez I."/>
            <person name="Pacheco R."/>
            <person name="Padilla G."/>
            <person name="Ferreira P."/>
            <person name="Barriuso J."/>
            <person name="Kellner H."/>
            <person name="Castanera R."/>
            <person name="Alfaro M."/>
            <person name="Ramirez L."/>
            <person name="Pisabarro A.G."/>
            <person name="Kuo A."/>
            <person name="Tritt A."/>
            <person name="Lipzen A."/>
            <person name="He G."/>
            <person name="Yan M."/>
            <person name="Ng V."/>
            <person name="Cullen D."/>
            <person name="Martin F."/>
            <person name="Rosso M.-N."/>
            <person name="Henrissat B."/>
            <person name="Hibbett D."/>
            <person name="Martinez A.T."/>
            <person name="Grigoriev I.V."/>
        </authorList>
    </citation>
    <scope>NUCLEOTIDE SEQUENCE</scope>
    <source>
        <strain evidence="3">CIRM-BRFM 674</strain>
    </source>
</reference>
<proteinExistence type="predicted"/>
<accession>A0A9P5YX50</accession>